<dbReference type="PROSITE" id="PS50893">
    <property type="entry name" value="ABC_TRANSPORTER_2"/>
    <property type="match status" value="1"/>
</dbReference>
<dbReference type="GO" id="GO:0098796">
    <property type="term" value="C:membrane protein complex"/>
    <property type="evidence" value="ECO:0007669"/>
    <property type="project" value="UniProtKB-ARBA"/>
</dbReference>
<feature type="domain" description="ABC transporter" evidence="5">
    <location>
        <begin position="4"/>
        <end position="239"/>
    </location>
</feature>
<comment type="similarity">
    <text evidence="4">Belongs to the ABC transporter superfamily. Macrolide exporter (TC 3.A.1.122) family.</text>
</comment>
<protein>
    <submittedName>
        <fullName evidence="6">Putative ABC transport system ATP-binding protein</fullName>
    </submittedName>
</protein>
<dbReference type="GO" id="GO:0005886">
    <property type="term" value="C:plasma membrane"/>
    <property type="evidence" value="ECO:0007669"/>
    <property type="project" value="TreeGrafter"/>
</dbReference>
<evidence type="ECO:0000259" key="5">
    <source>
        <dbReference type="PROSITE" id="PS50893"/>
    </source>
</evidence>
<accession>A0A5D3WHI8</accession>
<dbReference type="OrthoDB" id="9809450at2"/>
<dbReference type="InterPro" id="IPR027417">
    <property type="entry name" value="P-loop_NTPase"/>
</dbReference>
<evidence type="ECO:0000313" key="6">
    <source>
        <dbReference type="EMBL" id="TYO98256.1"/>
    </source>
</evidence>
<dbReference type="PANTHER" id="PTHR24220:SF86">
    <property type="entry name" value="ABC TRANSPORTER ABCH.1"/>
    <property type="match status" value="1"/>
</dbReference>
<dbReference type="InterPro" id="IPR003439">
    <property type="entry name" value="ABC_transporter-like_ATP-bd"/>
</dbReference>
<evidence type="ECO:0000256" key="1">
    <source>
        <dbReference type="ARBA" id="ARBA00022448"/>
    </source>
</evidence>
<dbReference type="EMBL" id="VNIB01000007">
    <property type="protein sequence ID" value="TYO98256.1"/>
    <property type="molecule type" value="Genomic_DNA"/>
</dbReference>
<dbReference type="Proteomes" id="UP000324159">
    <property type="component" value="Unassembled WGS sequence"/>
</dbReference>
<dbReference type="AlphaFoldDB" id="A0A5D3WHI8"/>
<keyword evidence="2" id="KW-0547">Nucleotide-binding</keyword>
<dbReference type="FunFam" id="3.40.50.300:FF:000032">
    <property type="entry name" value="Export ABC transporter ATP-binding protein"/>
    <property type="match status" value="1"/>
</dbReference>
<organism evidence="6 7">
    <name type="scientific">Geothermobacter ehrlichii</name>
    <dbReference type="NCBI Taxonomy" id="213224"/>
    <lineage>
        <taxon>Bacteria</taxon>
        <taxon>Pseudomonadati</taxon>
        <taxon>Thermodesulfobacteriota</taxon>
        <taxon>Desulfuromonadia</taxon>
        <taxon>Desulfuromonadales</taxon>
        <taxon>Geothermobacteraceae</taxon>
        <taxon>Geothermobacter</taxon>
    </lineage>
</organism>
<sequence length="240" mass="26676">MTLIELSELTRHFVNGSDCVAALHGIDLEVAEGTFLGVMGPSGSGKSTLLSLLGGLSQPTTGTVRIDGIDIYRLPAERLADFRREYLGFVFQSHNLISYLTALENVMLPLAVCRMKPAEKRRRAAEVLERVGLKDRMLHLPSQLSGGEQERVAIARALVNRPPLLLADEPTGSLDSATSRQIMELFCELHRDGQTIVMVTHNRENLEWFDRTVFLRDGRIVEEISHRDEPTAVAAKRECA</sequence>
<name>A0A5D3WHI8_9BACT</name>
<dbReference type="SUPFAM" id="SSF52540">
    <property type="entry name" value="P-loop containing nucleoside triphosphate hydrolases"/>
    <property type="match status" value="1"/>
</dbReference>
<dbReference type="RefSeq" id="WP_148896026.1">
    <property type="nucleotide sequence ID" value="NZ_VNIB01000007.1"/>
</dbReference>
<dbReference type="Pfam" id="PF00005">
    <property type="entry name" value="ABC_tran"/>
    <property type="match status" value="1"/>
</dbReference>
<evidence type="ECO:0000256" key="2">
    <source>
        <dbReference type="ARBA" id="ARBA00022741"/>
    </source>
</evidence>
<keyword evidence="3 6" id="KW-0067">ATP-binding</keyword>
<dbReference type="GO" id="GO:0005524">
    <property type="term" value="F:ATP binding"/>
    <property type="evidence" value="ECO:0007669"/>
    <property type="project" value="UniProtKB-KW"/>
</dbReference>
<evidence type="ECO:0000256" key="3">
    <source>
        <dbReference type="ARBA" id="ARBA00022840"/>
    </source>
</evidence>
<keyword evidence="1" id="KW-0813">Transport</keyword>
<dbReference type="InterPro" id="IPR015854">
    <property type="entry name" value="ABC_transpr_LolD-like"/>
</dbReference>
<dbReference type="Gene3D" id="3.40.50.300">
    <property type="entry name" value="P-loop containing nucleotide triphosphate hydrolases"/>
    <property type="match status" value="1"/>
</dbReference>
<dbReference type="CDD" id="cd03255">
    <property type="entry name" value="ABC_MJ0796_LolCDE_FtsE"/>
    <property type="match status" value="1"/>
</dbReference>
<gene>
    <name evidence="6" type="ORF">EDC39_10751</name>
</gene>
<dbReference type="GO" id="GO:0016887">
    <property type="term" value="F:ATP hydrolysis activity"/>
    <property type="evidence" value="ECO:0007669"/>
    <property type="project" value="InterPro"/>
</dbReference>
<keyword evidence="7" id="KW-1185">Reference proteome</keyword>
<comment type="caution">
    <text evidence="6">The sequence shown here is derived from an EMBL/GenBank/DDBJ whole genome shotgun (WGS) entry which is preliminary data.</text>
</comment>
<dbReference type="GO" id="GO:0022857">
    <property type="term" value="F:transmembrane transporter activity"/>
    <property type="evidence" value="ECO:0007669"/>
    <property type="project" value="TreeGrafter"/>
</dbReference>
<dbReference type="InterPro" id="IPR003593">
    <property type="entry name" value="AAA+_ATPase"/>
</dbReference>
<evidence type="ECO:0000313" key="7">
    <source>
        <dbReference type="Proteomes" id="UP000324159"/>
    </source>
</evidence>
<reference evidence="6 7" key="1">
    <citation type="submission" date="2019-07" db="EMBL/GenBank/DDBJ databases">
        <title>Genomic Encyclopedia of Type Strains, Phase IV (KMG-IV): sequencing the most valuable type-strain genomes for metagenomic binning, comparative biology and taxonomic classification.</title>
        <authorList>
            <person name="Goeker M."/>
        </authorList>
    </citation>
    <scope>NUCLEOTIDE SEQUENCE [LARGE SCALE GENOMIC DNA]</scope>
    <source>
        <strain evidence="6 7">SS015</strain>
    </source>
</reference>
<dbReference type="PANTHER" id="PTHR24220">
    <property type="entry name" value="IMPORT ATP-BINDING PROTEIN"/>
    <property type="match status" value="1"/>
</dbReference>
<dbReference type="InterPro" id="IPR017911">
    <property type="entry name" value="MacB-like_ATP-bd"/>
</dbReference>
<evidence type="ECO:0000256" key="4">
    <source>
        <dbReference type="ARBA" id="ARBA00038388"/>
    </source>
</evidence>
<proteinExistence type="inferred from homology"/>
<dbReference type="SMART" id="SM00382">
    <property type="entry name" value="AAA"/>
    <property type="match status" value="1"/>
</dbReference>